<dbReference type="Pfam" id="PF01400">
    <property type="entry name" value="Astacin"/>
    <property type="match status" value="2"/>
</dbReference>
<dbReference type="SMART" id="SM00235">
    <property type="entry name" value="ZnMc"/>
    <property type="match status" value="1"/>
</dbReference>
<dbReference type="GO" id="GO:0008270">
    <property type="term" value="F:zinc ion binding"/>
    <property type="evidence" value="ECO:0007669"/>
    <property type="project" value="InterPro"/>
</dbReference>
<evidence type="ECO:0000256" key="3">
    <source>
        <dbReference type="ARBA" id="ARBA00022723"/>
    </source>
</evidence>
<sequence>MPESYRWPNGTMPYEFDPAFSSSERDMILRSFKAIGKKTCVDFVKRKKEKDWVYFERTVDQGCASDNRSDRDDYITINWDNIPCGYHRRFVKVNSTSVATFDLPYDYVSIIMHYSNNEGGIDPDVPVLIPKPNYGLKIGNNKLSLMDILRINRMYNCDPAK</sequence>
<dbReference type="GO" id="GO:0006508">
    <property type="term" value="P:proteolysis"/>
    <property type="evidence" value="ECO:0007669"/>
    <property type="project" value="UniProtKB-KW"/>
</dbReference>
<dbReference type="OrthoDB" id="291007at2759"/>
<comment type="caution">
    <text evidence="9">The sequence shown here is derived from an EMBL/GenBank/DDBJ whole genome shotgun (WGS) entry which is preliminary data.</text>
</comment>
<evidence type="ECO:0000256" key="4">
    <source>
        <dbReference type="ARBA" id="ARBA00022801"/>
    </source>
</evidence>
<evidence type="ECO:0000256" key="5">
    <source>
        <dbReference type="ARBA" id="ARBA00022833"/>
    </source>
</evidence>
<keyword evidence="6" id="KW-0482">Metalloprotease</keyword>
<dbReference type="InterPro" id="IPR001506">
    <property type="entry name" value="Peptidase_M12A"/>
</dbReference>
<comment type="cofactor">
    <cofactor evidence="1">
        <name>Zn(2+)</name>
        <dbReference type="ChEBI" id="CHEBI:29105"/>
    </cofactor>
</comment>
<dbReference type="AlphaFoldDB" id="A0A8J2NR79"/>
<evidence type="ECO:0000313" key="9">
    <source>
        <dbReference type="EMBL" id="CAG7660631.1"/>
    </source>
</evidence>
<keyword evidence="10" id="KW-1185">Reference proteome</keyword>
<keyword evidence="2" id="KW-0645">Protease</keyword>
<proteinExistence type="predicted"/>
<dbReference type="InterPro" id="IPR006026">
    <property type="entry name" value="Peptidase_Metallo"/>
</dbReference>
<evidence type="ECO:0000256" key="2">
    <source>
        <dbReference type="ARBA" id="ARBA00022670"/>
    </source>
</evidence>
<evidence type="ECO:0000256" key="7">
    <source>
        <dbReference type="PROSITE-ProRule" id="PRU01211"/>
    </source>
</evidence>
<reference evidence="9" key="1">
    <citation type="submission" date="2021-06" db="EMBL/GenBank/DDBJ databases">
        <authorList>
            <person name="Hodson N. C."/>
            <person name="Mongue J. A."/>
            <person name="Jaron S. K."/>
        </authorList>
    </citation>
    <scope>NUCLEOTIDE SEQUENCE</scope>
</reference>
<dbReference type="PANTHER" id="PTHR10127:SF780">
    <property type="entry name" value="METALLOENDOPEPTIDASE"/>
    <property type="match status" value="1"/>
</dbReference>
<protein>
    <recommendedName>
        <fullName evidence="8">Peptidase M12A domain-containing protein</fullName>
    </recommendedName>
</protein>
<dbReference type="PROSITE" id="PS51864">
    <property type="entry name" value="ASTACIN"/>
    <property type="match status" value="2"/>
</dbReference>
<keyword evidence="4" id="KW-0378">Hydrolase</keyword>
<accession>A0A8J2NR79</accession>
<feature type="domain" description="Peptidase M12A" evidence="8">
    <location>
        <begin position="67"/>
        <end position="158"/>
    </location>
</feature>
<feature type="domain" description="Peptidase M12A" evidence="8">
    <location>
        <begin position="1"/>
        <end position="63"/>
    </location>
</feature>
<evidence type="ECO:0000313" key="10">
    <source>
        <dbReference type="Proteomes" id="UP000708208"/>
    </source>
</evidence>
<dbReference type="Proteomes" id="UP000708208">
    <property type="component" value="Unassembled WGS sequence"/>
</dbReference>
<organism evidence="9 10">
    <name type="scientific">Allacma fusca</name>
    <dbReference type="NCBI Taxonomy" id="39272"/>
    <lineage>
        <taxon>Eukaryota</taxon>
        <taxon>Metazoa</taxon>
        <taxon>Ecdysozoa</taxon>
        <taxon>Arthropoda</taxon>
        <taxon>Hexapoda</taxon>
        <taxon>Collembola</taxon>
        <taxon>Symphypleona</taxon>
        <taxon>Sminthuridae</taxon>
        <taxon>Allacma</taxon>
    </lineage>
</organism>
<dbReference type="GO" id="GO:0004222">
    <property type="term" value="F:metalloendopeptidase activity"/>
    <property type="evidence" value="ECO:0007669"/>
    <property type="project" value="InterPro"/>
</dbReference>
<evidence type="ECO:0000259" key="8">
    <source>
        <dbReference type="PROSITE" id="PS51864"/>
    </source>
</evidence>
<name>A0A8J2NR79_9HEXA</name>
<keyword evidence="5" id="KW-0862">Zinc</keyword>
<dbReference type="EMBL" id="CAJVCH010007424">
    <property type="protein sequence ID" value="CAG7660631.1"/>
    <property type="molecule type" value="Genomic_DNA"/>
</dbReference>
<evidence type="ECO:0000256" key="6">
    <source>
        <dbReference type="ARBA" id="ARBA00023049"/>
    </source>
</evidence>
<gene>
    <name evidence="9" type="ORF">AFUS01_LOCUS1338</name>
</gene>
<dbReference type="PANTHER" id="PTHR10127">
    <property type="entry name" value="DISCOIDIN, CUB, EGF, LAMININ , AND ZINC METALLOPROTEASE DOMAIN CONTAINING"/>
    <property type="match status" value="1"/>
</dbReference>
<comment type="caution">
    <text evidence="7">Lacks conserved residue(s) required for the propagation of feature annotation.</text>
</comment>
<evidence type="ECO:0000256" key="1">
    <source>
        <dbReference type="ARBA" id="ARBA00001947"/>
    </source>
</evidence>
<keyword evidence="3" id="KW-0479">Metal-binding</keyword>